<dbReference type="AlphaFoldDB" id="A0A1M5L2C1"/>
<dbReference type="Pfam" id="PF01841">
    <property type="entry name" value="Transglut_core"/>
    <property type="match status" value="1"/>
</dbReference>
<dbReference type="InterPro" id="IPR038765">
    <property type="entry name" value="Papain-like_cys_pep_sf"/>
</dbReference>
<name>A0A1M5L2C1_9FLAO</name>
<evidence type="ECO:0000313" key="2">
    <source>
        <dbReference type="EMBL" id="SHG59188.1"/>
    </source>
</evidence>
<evidence type="ECO:0000259" key="1">
    <source>
        <dbReference type="Pfam" id="PF01841"/>
    </source>
</evidence>
<proteinExistence type="predicted"/>
<dbReference type="Gene3D" id="3.10.620.30">
    <property type="match status" value="1"/>
</dbReference>
<gene>
    <name evidence="2" type="ORF">SAMN05443549_10548</name>
</gene>
<organism evidence="2 3">
    <name type="scientific">Flavobacterium fluvii</name>
    <dbReference type="NCBI Taxonomy" id="468056"/>
    <lineage>
        <taxon>Bacteria</taxon>
        <taxon>Pseudomonadati</taxon>
        <taxon>Bacteroidota</taxon>
        <taxon>Flavobacteriia</taxon>
        <taxon>Flavobacteriales</taxon>
        <taxon>Flavobacteriaceae</taxon>
        <taxon>Flavobacterium</taxon>
    </lineage>
</organism>
<evidence type="ECO:0000313" key="3">
    <source>
        <dbReference type="Proteomes" id="UP000184516"/>
    </source>
</evidence>
<reference evidence="3" key="1">
    <citation type="submission" date="2016-11" db="EMBL/GenBank/DDBJ databases">
        <authorList>
            <person name="Varghese N."/>
            <person name="Submissions S."/>
        </authorList>
    </citation>
    <scope>NUCLEOTIDE SEQUENCE [LARGE SCALE GENOMIC DNA]</scope>
    <source>
        <strain evidence="3">DSM 19978</strain>
    </source>
</reference>
<keyword evidence="3" id="KW-1185">Reference proteome</keyword>
<dbReference type="RefSeq" id="WP_141226149.1">
    <property type="nucleotide sequence ID" value="NZ_FQWB01000005.1"/>
</dbReference>
<dbReference type="OrthoDB" id="1133974at2"/>
<dbReference type="Proteomes" id="UP000184516">
    <property type="component" value="Unassembled WGS sequence"/>
</dbReference>
<protein>
    <submittedName>
        <fullName evidence="2">Transglutaminase-like superfamily protein</fullName>
    </submittedName>
</protein>
<dbReference type="SUPFAM" id="SSF54001">
    <property type="entry name" value="Cysteine proteinases"/>
    <property type="match status" value="1"/>
</dbReference>
<dbReference type="EMBL" id="FQWB01000005">
    <property type="protein sequence ID" value="SHG59188.1"/>
    <property type="molecule type" value="Genomic_DNA"/>
</dbReference>
<feature type="domain" description="Transglutaminase-like" evidence="1">
    <location>
        <begin position="62"/>
        <end position="160"/>
    </location>
</feature>
<sequence length="264" mass="30539">MGKTLNWYLRRHPLLYKIRYRLVSKKVSLDKIENFCYNDLNLKTNIPPLFFEINHLIFNGVGKDLSDFEKAKTIAIWLKKNIKGGPGLGKSSTRALQKMINGEGGVCSDFSQIYSNFCVINDIKVKEWGMKSLSNESSVSGGHSFNEVYSKELQKWIMIDVAKSILFYDANKNNPLSTLEYIDFKKEEKEINIVSIYENDTFDNSNAKNIFLISKSLPFLITNYDNQTYDYFLDKLDFFPESIVHGILIFIGKSYTFEFPTKEN</sequence>
<dbReference type="InterPro" id="IPR002931">
    <property type="entry name" value="Transglutaminase-like"/>
</dbReference>
<accession>A0A1M5L2C1</accession>